<dbReference type="SUPFAM" id="SSF110296">
    <property type="entry name" value="Oligoxyloglucan reducing end-specific cellobiohydrolase"/>
    <property type="match status" value="1"/>
</dbReference>
<gene>
    <name evidence="3" type="ORF">BDK89_0203</name>
</gene>
<feature type="compositionally biased region" description="Low complexity" evidence="1">
    <location>
        <begin position="33"/>
        <end position="79"/>
    </location>
</feature>
<dbReference type="Gene3D" id="2.115.10.20">
    <property type="entry name" value="Glycosyl hydrolase domain, family 43"/>
    <property type="match status" value="1"/>
</dbReference>
<protein>
    <recommendedName>
        <fullName evidence="5">DUF4185 domain-containing protein</fullName>
    </recommendedName>
</protein>
<name>A0A4V3EII6_9ACTN</name>
<feature type="signal peptide" evidence="2">
    <location>
        <begin position="1"/>
        <end position="21"/>
    </location>
</feature>
<feature type="chain" id="PRO_5039670874" description="DUF4185 domain-containing protein" evidence="2">
    <location>
        <begin position="22"/>
        <end position="597"/>
    </location>
</feature>
<evidence type="ECO:0000313" key="3">
    <source>
        <dbReference type="EMBL" id="TDT14648.1"/>
    </source>
</evidence>
<organism evidence="3 4">
    <name type="scientific">Ilumatobacter fluminis</name>
    <dbReference type="NCBI Taxonomy" id="467091"/>
    <lineage>
        <taxon>Bacteria</taxon>
        <taxon>Bacillati</taxon>
        <taxon>Actinomycetota</taxon>
        <taxon>Acidimicrobiia</taxon>
        <taxon>Acidimicrobiales</taxon>
        <taxon>Ilumatobacteraceae</taxon>
        <taxon>Ilumatobacter</taxon>
    </lineage>
</organism>
<evidence type="ECO:0000256" key="1">
    <source>
        <dbReference type="SAM" id="MobiDB-lite"/>
    </source>
</evidence>
<sequence>MTGLMVASALALAACSGGDDSAETGGPTGTVDATTAPATSPSGTEPATTPTTAAPTTAPPTTTVRSTVATTPPSTSEPEPFVPPSRTRVVVTGPEEIVFDWTDDRCEDANIPDIAARAFRSADGRVNLTIGHWDTYAMVGPSLGEVVSDCSAPILSSPYGPDPATFTDSWWIGSPYTDDGTTVYAVVHNEYRGDTHPATRPDQCPSGERLPCLDTSFVMVVSTDGGRTFAPVADPPGHMIATLPYTYRDDTVPSGIRQPSNVVRHSDGFYYLFGNVSDQPDERQWVCAMRTDDLANPSAWRYWDGSGFTGEWLDPYTETATAGDKCAPLADAELGGSVQESVVYDEALGGYVMVGISANTVTYDDEWGVYYATSENLVDWTLRELLIELPSGLAVADPANELVYAYPSIIDPDSASPSFGTSDGEMYLYISRFNFGGNSLDRDLVRYPIAVVEEEIPAPAWTFDTDGDTEGWFADNDLDAFEAVDGVLRMESTGDDPWFLSSEIVLPAVYDRMTIRMKAPGADGEYAQLFWTEAGVGETTEAQSTVFELRDVDDFRDIVVDLGGIPTWQGTIRALRLDPVESAGRTIEIDSITFSNS</sequence>
<evidence type="ECO:0000313" key="4">
    <source>
        <dbReference type="Proteomes" id="UP000294558"/>
    </source>
</evidence>
<proteinExistence type="predicted"/>
<dbReference type="Proteomes" id="UP000294558">
    <property type="component" value="Unassembled WGS sequence"/>
</dbReference>
<dbReference type="AlphaFoldDB" id="A0A4V3EII6"/>
<keyword evidence="2" id="KW-0732">Signal</keyword>
<evidence type="ECO:0000256" key="2">
    <source>
        <dbReference type="SAM" id="SignalP"/>
    </source>
</evidence>
<evidence type="ECO:0008006" key="5">
    <source>
        <dbReference type="Google" id="ProtNLM"/>
    </source>
</evidence>
<feature type="region of interest" description="Disordered" evidence="1">
    <location>
        <begin position="16"/>
        <end position="86"/>
    </location>
</feature>
<reference evidence="3 4" key="1">
    <citation type="submission" date="2019-03" db="EMBL/GenBank/DDBJ databases">
        <title>Sequencing the genomes of 1000 actinobacteria strains.</title>
        <authorList>
            <person name="Klenk H.-P."/>
        </authorList>
    </citation>
    <scope>NUCLEOTIDE SEQUENCE [LARGE SCALE GENOMIC DNA]</scope>
    <source>
        <strain evidence="3 4">DSM 18936</strain>
    </source>
</reference>
<keyword evidence="4" id="KW-1185">Reference proteome</keyword>
<comment type="caution">
    <text evidence="3">The sequence shown here is derived from an EMBL/GenBank/DDBJ whole genome shotgun (WGS) entry which is preliminary data.</text>
</comment>
<accession>A0A4V3EII6</accession>
<dbReference type="EMBL" id="SOAU01000001">
    <property type="protein sequence ID" value="TDT14648.1"/>
    <property type="molecule type" value="Genomic_DNA"/>
</dbReference>
<dbReference type="InterPro" id="IPR023296">
    <property type="entry name" value="Glyco_hydro_beta-prop_sf"/>
</dbReference>